<feature type="compositionally biased region" description="Acidic residues" evidence="2">
    <location>
        <begin position="424"/>
        <end position="439"/>
    </location>
</feature>
<feature type="compositionally biased region" description="Basic and acidic residues" evidence="2">
    <location>
        <begin position="673"/>
        <end position="685"/>
    </location>
</feature>
<feature type="compositionally biased region" description="Low complexity" evidence="2">
    <location>
        <begin position="185"/>
        <end position="195"/>
    </location>
</feature>
<feature type="compositionally biased region" description="Polar residues" evidence="2">
    <location>
        <begin position="716"/>
        <end position="728"/>
    </location>
</feature>
<feature type="compositionally biased region" description="Polar residues" evidence="2">
    <location>
        <begin position="244"/>
        <end position="253"/>
    </location>
</feature>
<feature type="region of interest" description="Disordered" evidence="2">
    <location>
        <begin position="570"/>
        <end position="766"/>
    </location>
</feature>
<dbReference type="Pfam" id="PF16979">
    <property type="entry name" value="SIN1_PH"/>
    <property type="match status" value="1"/>
</dbReference>
<evidence type="ECO:0000256" key="2">
    <source>
        <dbReference type="SAM" id="MobiDB-lite"/>
    </source>
</evidence>
<dbReference type="OrthoDB" id="241990at2759"/>
<dbReference type="GO" id="GO:0031932">
    <property type="term" value="C:TORC2 complex"/>
    <property type="evidence" value="ECO:0007669"/>
    <property type="project" value="InterPro"/>
</dbReference>
<dbReference type="InterPro" id="IPR008828">
    <property type="entry name" value="Sin1/Avo1"/>
</dbReference>
<feature type="domain" description="CRIM" evidence="3">
    <location>
        <begin position="787"/>
        <end position="932"/>
    </location>
</feature>
<feature type="compositionally biased region" description="Polar residues" evidence="2">
    <location>
        <begin position="29"/>
        <end position="39"/>
    </location>
</feature>
<dbReference type="AlphaFoldDB" id="A0A5B0LL21"/>
<feature type="region of interest" description="Disordered" evidence="2">
    <location>
        <begin position="411"/>
        <end position="505"/>
    </location>
</feature>
<dbReference type="EMBL" id="VSWC01000197">
    <property type="protein sequence ID" value="KAA1065061.1"/>
    <property type="molecule type" value="Genomic_DNA"/>
</dbReference>
<dbReference type="GO" id="GO:0038203">
    <property type="term" value="P:TORC2 signaling"/>
    <property type="evidence" value="ECO:0007669"/>
    <property type="project" value="TreeGrafter"/>
</dbReference>
<evidence type="ECO:0000259" key="3">
    <source>
        <dbReference type="Pfam" id="PF16978"/>
    </source>
</evidence>
<dbReference type="PANTHER" id="PTHR13335">
    <property type="entry name" value="TARGET OF RAPAMYCIN COMPLEX 2 SUBUNIT MAPKAP1"/>
    <property type="match status" value="1"/>
</dbReference>
<dbReference type="Gene3D" id="2.30.29.30">
    <property type="entry name" value="Pleckstrin-homology domain (PH domain)/Phosphotyrosine-binding domain (PTB)"/>
    <property type="match status" value="1"/>
</dbReference>
<protein>
    <recommendedName>
        <fullName evidence="7">Stress-activated map kinase-interacting protein 1</fullName>
    </recommendedName>
</protein>
<name>A0A5B0LL21_PUCGR</name>
<evidence type="ECO:0000313" key="6">
    <source>
        <dbReference type="Proteomes" id="UP000324748"/>
    </source>
</evidence>
<dbReference type="PANTHER" id="PTHR13335:SF1">
    <property type="entry name" value="TARGET OF RAPAMYCIN COMPLEX 2 SUBUNIT MAPKAP1"/>
    <property type="match status" value="1"/>
</dbReference>
<proteinExistence type="inferred from homology"/>
<accession>A0A5B0LL21</accession>
<evidence type="ECO:0008006" key="7">
    <source>
        <dbReference type="Google" id="ProtNLM"/>
    </source>
</evidence>
<dbReference type="InterPro" id="IPR011993">
    <property type="entry name" value="PH-like_dom_sf"/>
</dbReference>
<evidence type="ECO:0000259" key="4">
    <source>
        <dbReference type="Pfam" id="PF16979"/>
    </source>
</evidence>
<feature type="region of interest" description="Disordered" evidence="2">
    <location>
        <begin position="354"/>
        <end position="379"/>
    </location>
</feature>
<reference evidence="5 6" key="1">
    <citation type="submission" date="2019-05" db="EMBL/GenBank/DDBJ databases">
        <title>Emergence of the Ug99 lineage of the wheat stem rust pathogen through somatic hybridization.</title>
        <authorList>
            <person name="Li F."/>
            <person name="Upadhyaya N.M."/>
            <person name="Sperschneider J."/>
            <person name="Matny O."/>
            <person name="Nguyen-Phuc H."/>
            <person name="Mago R."/>
            <person name="Raley C."/>
            <person name="Miller M.E."/>
            <person name="Silverstein K.A.T."/>
            <person name="Henningsen E."/>
            <person name="Hirsch C.D."/>
            <person name="Visser B."/>
            <person name="Pretorius Z.A."/>
            <person name="Steffenson B.J."/>
            <person name="Schwessinger B."/>
            <person name="Dodds P.N."/>
            <person name="Figueroa M."/>
        </authorList>
    </citation>
    <scope>NUCLEOTIDE SEQUENCE [LARGE SCALE GENOMIC DNA]</scope>
    <source>
        <strain evidence="5">21-0</strain>
    </source>
</reference>
<dbReference type="GO" id="GO:0005886">
    <property type="term" value="C:plasma membrane"/>
    <property type="evidence" value="ECO:0007669"/>
    <property type="project" value="TreeGrafter"/>
</dbReference>
<feature type="compositionally biased region" description="Polar residues" evidence="2">
    <location>
        <begin position="687"/>
        <end position="703"/>
    </location>
</feature>
<evidence type="ECO:0000256" key="1">
    <source>
        <dbReference type="ARBA" id="ARBA00009407"/>
    </source>
</evidence>
<feature type="compositionally biased region" description="Acidic residues" evidence="2">
    <location>
        <begin position="446"/>
        <end position="464"/>
    </location>
</feature>
<comment type="similarity">
    <text evidence="1">Belongs to the SIN1 family.</text>
</comment>
<feature type="domain" description="SIN1-type PH" evidence="4">
    <location>
        <begin position="1156"/>
        <end position="1272"/>
    </location>
</feature>
<dbReference type="GO" id="GO:0005737">
    <property type="term" value="C:cytoplasm"/>
    <property type="evidence" value="ECO:0007669"/>
    <property type="project" value="TreeGrafter"/>
</dbReference>
<dbReference type="GO" id="GO:0005546">
    <property type="term" value="F:phosphatidylinositol-4,5-bisphosphate binding"/>
    <property type="evidence" value="ECO:0007669"/>
    <property type="project" value="TreeGrafter"/>
</dbReference>
<gene>
    <name evidence="5" type="ORF">PGT21_023444</name>
</gene>
<dbReference type="Pfam" id="PF16978">
    <property type="entry name" value="CRIM"/>
    <property type="match status" value="1"/>
</dbReference>
<dbReference type="InterPro" id="IPR031567">
    <property type="entry name" value="CRIM_dom"/>
</dbReference>
<dbReference type="InterPro" id="IPR031313">
    <property type="entry name" value="Sin1_PH_dom"/>
</dbReference>
<feature type="compositionally biased region" description="Polar residues" evidence="2">
    <location>
        <begin position="100"/>
        <end position="109"/>
    </location>
</feature>
<feature type="region of interest" description="Disordered" evidence="2">
    <location>
        <begin position="87"/>
        <end position="275"/>
    </location>
</feature>
<organism evidence="5 6">
    <name type="scientific">Puccinia graminis f. sp. tritici</name>
    <dbReference type="NCBI Taxonomy" id="56615"/>
    <lineage>
        <taxon>Eukaryota</taxon>
        <taxon>Fungi</taxon>
        <taxon>Dikarya</taxon>
        <taxon>Basidiomycota</taxon>
        <taxon>Pucciniomycotina</taxon>
        <taxon>Pucciniomycetes</taxon>
        <taxon>Pucciniales</taxon>
        <taxon>Pucciniaceae</taxon>
        <taxon>Puccinia</taxon>
    </lineage>
</organism>
<dbReference type="Proteomes" id="UP000324748">
    <property type="component" value="Unassembled WGS sequence"/>
</dbReference>
<sequence>MSLLVDPQYFLHTLKLNYLRRLPDPIGPSSISFPSNQTIQQEEQEQQQEPEAGPSKTTTTTQTHHHLSNPYIQLSGLADSQRWPELLVRGSPPEPLPVLNQHSNDQTPIRTRRRRADGNQAPNPPSGGTGLRYSETIVGPKGSGLGAGMRVSGRKSIRTSRQPSRLITDLNPITSTPPTQPPQPATSQNNNNQPPLDRAHHQTTQNLDGNPAAGALALTEGRTTVIPGGGLNPEDSDEEPNPASRPSQLSNQDESQDRRPISRNPTNTTIKTHRRRISAITFASNPLSFASPPGSILNLSRSRTRAQRGHSISSIATTNTVISSDFSEHANQTFNSPTPSHLPLNAENLNSRANDTSEITDQPPSPFTQPPLDSESNADVYYSTEHDPDKRMSDMLFTYRPFDARRSTQIVGRVELEPAPLLEADNEDDTGDEDIETDQTDTGTELGEDDSSFNLEEIGEDSGTMDDNLSIKSRRRRPKRDLSSIGTSSIDLMTPADETKDSLNKSLSSGLATSIVESNPLNRTNGQSPDVLISVHGVERGGNGNQSPPMVRRRERRRVNIKMGKLVGPPIIEEDSIGPSVDSDSPPIKVVEPLAPGLRLQRGTSSVARPSLPDLRQAVSNPTANTSTQETPRQQETSHQTSGPISSFSPGRARALTTPTPIPGLELNPVVSKIKEDEMNDEKAGGDTSSGSGQRTFPRNRSGSGPIGMSRIRRSLLQTGGQNLSRPQSSNGPITPTPPTNTSSTQVSEQPKPVPAPKRARKPKRAQLSFKKIELEDPKLKKPVVQKSILTQLLTAQSASSSGDNPFRCFYALLASKERNALKISLYYPFSKEPSKPIKSSMKADVCVEEVVGFALWNYVEENREPKLGEIKNCPDGLDLHETFAWCLRLVEDDGEVDEDFPALDRTRPAAKVGSNEFAIVMATEAQAKQNEAAQTQIQRRPSRVLGEPKRVTRAAVEPTGSVNTGAASLLPPPINALMGNSGTIFDGARGVGGGVSGSLLTGGYSSTPLGGSSFTGSTVYLKVRIPSPGKGVDSINTTLNVTMDMYLADVLESLVKKKSLGQVKDWALLVPSSPSIPAHQRDIVVPLDRTVQSLQGVNSLALVKRSQVSSKLLRNTQLNSNISAQNTNPSASIFKRLSEIPQPKYVSITDLTSSSKSFLIQTKRRGILGKSDRLLTIEDDYVHIAPNHQSMIANNHHHHHHLAGNDTSLVSSANGKVSSYHISQIVDCIHRPQAGFKLVVLRDSGEKRYDVEAENAQSAMEIVRHIKGLKEMYHSTRT</sequence>
<feature type="compositionally biased region" description="Low complexity" evidence="2">
    <location>
        <begin position="729"/>
        <end position="745"/>
    </location>
</feature>
<keyword evidence="6" id="KW-1185">Reference proteome</keyword>
<feature type="compositionally biased region" description="Polar residues" evidence="2">
    <location>
        <begin position="618"/>
        <end position="649"/>
    </location>
</feature>
<feature type="region of interest" description="Disordered" evidence="2">
    <location>
        <begin position="27"/>
        <end position="64"/>
    </location>
</feature>
<evidence type="ECO:0000313" key="5">
    <source>
        <dbReference type="EMBL" id="KAA1065061.1"/>
    </source>
</evidence>
<comment type="caution">
    <text evidence="5">The sequence shown here is derived from an EMBL/GenBank/DDBJ whole genome shotgun (WGS) entry which is preliminary data.</text>
</comment>